<dbReference type="EMBL" id="FNHQ01000013">
    <property type="protein sequence ID" value="SDM77616.1"/>
    <property type="molecule type" value="Genomic_DNA"/>
</dbReference>
<evidence type="ECO:0000256" key="2">
    <source>
        <dbReference type="ARBA" id="ARBA00013064"/>
    </source>
</evidence>
<keyword evidence="4" id="KW-0904">Protein phosphatase</keyword>
<evidence type="ECO:0000313" key="7">
    <source>
        <dbReference type="Proteomes" id="UP000199309"/>
    </source>
</evidence>
<dbReference type="Pfam" id="PF19567">
    <property type="entry name" value="CpsB_CapC"/>
    <property type="match status" value="1"/>
</dbReference>
<dbReference type="GO" id="GO:0030145">
    <property type="term" value="F:manganese ion binding"/>
    <property type="evidence" value="ECO:0007669"/>
    <property type="project" value="InterPro"/>
</dbReference>
<dbReference type="InterPro" id="IPR016195">
    <property type="entry name" value="Pol/histidinol_Pase-like"/>
</dbReference>
<dbReference type="SUPFAM" id="SSF89550">
    <property type="entry name" value="PHP domain-like"/>
    <property type="match status" value="1"/>
</dbReference>
<name>A0A1G9W0E5_9FIRM</name>
<proteinExistence type="inferred from homology"/>
<organism evidence="6 7">
    <name type="scientific">Megasphaera paucivorans</name>
    <dbReference type="NCBI Taxonomy" id="349095"/>
    <lineage>
        <taxon>Bacteria</taxon>
        <taxon>Bacillati</taxon>
        <taxon>Bacillota</taxon>
        <taxon>Negativicutes</taxon>
        <taxon>Veillonellales</taxon>
        <taxon>Veillonellaceae</taxon>
        <taxon>Megasphaera</taxon>
    </lineage>
</organism>
<dbReference type="OrthoDB" id="9788539at2"/>
<comment type="catalytic activity">
    <reaction evidence="5">
        <text>O-phospho-L-tyrosyl-[protein] + H2O = L-tyrosyl-[protein] + phosphate</text>
        <dbReference type="Rhea" id="RHEA:10684"/>
        <dbReference type="Rhea" id="RHEA-COMP:10136"/>
        <dbReference type="Rhea" id="RHEA-COMP:20101"/>
        <dbReference type="ChEBI" id="CHEBI:15377"/>
        <dbReference type="ChEBI" id="CHEBI:43474"/>
        <dbReference type="ChEBI" id="CHEBI:46858"/>
        <dbReference type="ChEBI" id="CHEBI:61978"/>
        <dbReference type="EC" id="3.1.3.48"/>
    </reaction>
</comment>
<comment type="similarity">
    <text evidence="1">Belongs to the metallo-dependent hydrolases superfamily. CpsB/CapC family.</text>
</comment>
<accession>A0A1G9W0E5</accession>
<keyword evidence="3" id="KW-0378">Hydrolase</keyword>
<dbReference type="GO" id="GO:0004725">
    <property type="term" value="F:protein tyrosine phosphatase activity"/>
    <property type="evidence" value="ECO:0007669"/>
    <property type="project" value="UniProtKB-EC"/>
</dbReference>
<dbReference type="PIRSF" id="PIRSF016557">
    <property type="entry name" value="Caps_synth_CpsB"/>
    <property type="match status" value="1"/>
</dbReference>
<dbReference type="STRING" id="349095.SAMN05660299_01516"/>
<dbReference type="AlphaFoldDB" id="A0A1G9W0E5"/>
<evidence type="ECO:0000256" key="1">
    <source>
        <dbReference type="ARBA" id="ARBA00005750"/>
    </source>
</evidence>
<dbReference type="InterPro" id="IPR016667">
    <property type="entry name" value="Caps_polysacc_synth_CpsB/CapC"/>
</dbReference>
<protein>
    <recommendedName>
        <fullName evidence="2">protein-tyrosine-phosphatase</fullName>
        <ecNumber evidence="2">3.1.3.48</ecNumber>
    </recommendedName>
</protein>
<sequence length="260" mass="29579">MIDIHSHILYGIDDGSQSLDMSLEMLRMSAASEVTDIFATPHVNRRGVVPEWSVIVDKTAELQQQAQDVGIPIRIHTGAEVELNYDTLEFIKEGSRDYCLAGSRYILCECTAQSQPDQAEALLYELMLREFVPILAHPERYDRIMTRPSRVLEWMHNGVLAQCNTGSFKGSFGKDTQLRAENLLRHHMVIFLGSDAHRTEARNTDMREGLQAIEAMGDTDAEDTCTWNAERILEDRVLYPELPEHWDKPKKGIFSRIFGA</sequence>
<dbReference type="Gene3D" id="3.20.20.140">
    <property type="entry name" value="Metal-dependent hydrolases"/>
    <property type="match status" value="1"/>
</dbReference>
<evidence type="ECO:0000256" key="5">
    <source>
        <dbReference type="ARBA" id="ARBA00051722"/>
    </source>
</evidence>
<dbReference type="PANTHER" id="PTHR39181:SF1">
    <property type="entry name" value="TYROSINE-PROTEIN PHOSPHATASE YWQE"/>
    <property type="match status" value="1"/>
</dbReference>
<evidence type="ECO:0000256" key="4">
    <source>
        <dbReference type="ARBA" id="ARBA00022912"/>
    </source>
</evidence>
<dbReference type="EC" id="3.1.3.48" evidence="2"/>
<keyword evidence="7" id="KW-1185">Reference proteome</keyword>
<evidence type="ECO:0000313" key="6">
    <source>
        <dbReference type="EMBL" id="SDM77616.1"/>
    </source>
</evidence>
<dbReference type="PANTHER" id="PTHR39181">
    <property type="entry name" value="TYROSINE-PROTEIN PHOSPHATASE YWQE"/>
    <property type="match status" value="1"/>
</dbReference>
<evidence type="ECO:0000256" key="3">
    <source>
        <dbReference type="ARBA" id="ARBA00022801"/>
    </source>
</evidence>
<reference evidence="6 7" key="1">
    <citation type="submission" date="2016-10" db="EMBL/GenBank/DDBJ databases">
        <authorList>
            <person name="de Groot N.N."/>
        </authorList>
    </citation>
    <scope>NUCLEOTIDE SEQUENCE [LARGE SCALE GENOMIC DNA]</scope>
    <source>
        <strain evidence="6 7">DSM 16981</strain>
    </source>
</reference>
<dbReference type="RefSeq" id="WP_091650126.1">
    <property type="nucleotide sequence ID" value="NZ_FNHQ01000013.1"/>
</dbReference>
<gene>
    <name evidence="6" type="ORF">SAMN05660299_01516</name>
</gene>
<dbReference type="Proteomes" id="UP000199309">
    <property type="component" value="Unassembled WGS sequence"/>
</dbReference>